<evidence type="ECO:0000313" key="2">
    <source>
        <dbReference type="Proteomes" id="UP000095283"/>
    </source>
</evidence>
<evidence type="ECO:0000256" key="1">
    <source>
        <dbReference type="SAM" id="SignalP"/>
    </source>
</evidence>
<sequence length="90" mass="10123">MSFRTSKLFLLALLAINEGFLCESAIKVDDFPADVRKSPFYRDGAMHIPISKKASEDLYKHWVDQAFSGLMAAMTTAKNVFSKTSELFLL</sequence>
<name>A0A1I7X531_HETBA</name>
<reference evidence="3" key="1">
    <citation type="submission" date="2016-11" db="UniProtKB">
        <authorList>
            <consortium name="WormBaseParasite"/>
        </authorList>
    </citation>
    <scope>IDENTIFICATION</scope>
</reference>
<protein>
    <submittedName>
        <fullName evidence="3">Uncharacterized protein</fullName>
    </submittedName>
</protein>
<dbReference type="WBParaSite" id="Hba_12700">
    <property type="protein sequence ID" value="Hba_12700"/>
    <property type="gene ID" value="Hba_12700"/>
</dbReference>
<dbReference type="Proteomes" id="UP000095283">
    <property type="component" value="Unplaced"/>
</dbReference>
<proteinExistence type="predicted"/>
<keyword evidence="2" id="KW-1185">Reference proteome</keyword>
<feature type="chain" id="PRO_5009310990" evidence="1">
    <location>
        <begin position="20"/>
        <end position="90"/>
    </location>
</feature>
<dbReference type="AlphaFoldDB" id="A0A1I7X531"/>
<keyword evidence="1" id="KW-0732">Signal</keyword>
<feature type="signal peptide" evidence="1">
    <location>
        <begin position="1"/>
        <end position="19"/>
    </location>
</feature>
<organism evidence="2 3">
    <name type="scientific">Heterorhabditis bacteriophora</name>
    <name type="common">Entomopathogenic nematode worm</name>
    <dbReference type="NCBI Taxonomy" id="37862"/>
    <lineage>
        <taxon>Eukaryota</taxon>
        <taxon>Metazoa</taxon>
        <taxon>Ecdysozoa</taxon>
        <taxon>Nematoda</taxon>
        <taxon>Chromadorea</taxon>
        <taxon>Rhabditida</taxon>
        <taxon>Rhabditina</taxon>
        <taxon>Rhabditomorpha</taxon>
        <taxon>Strongyloidea</taxon>
        <taxon>Heterorhabditidae</taxon>
        <taxon>Heterorhabditis</taxon>
    </lineage>
</organism>
<accession>A0A1I7X531</accession>
<evidence type="ECO:0000313" key="3">
    <source>
        <dbReference type="WBParaSite" id="Hba_12700"/>
    </source>
</evidence>